<gene>
    <name evidence="1" type="ORF">SCF082_LOCUS12334</name>
</gene>
<dbReference type="SUPFAM" id="SSF53474">
    <property type="entry name" value="alpha/beta-Hydrolases"/>
    <property type="match status" value="1"/>
</dbReference>
<dbReference type="PANTHER" id="PTHR11487">
    <property type="entry name" value="THIOESTERASE"/>
    <property type="match status" value="1"/>
</dbReference>
<dbReference type="Gene3D" id="3.40.50.1820">
    <property type="entry name" value="alpha/beta hydrolase"/>
    <property type="match status" value="1"/>
</dbReference>
<dbReference type="Proteomes" id="UP001642464">
    <property type="component" value="Unassembled WGS sequence"/>
</dbReference>
<name>A0ABP0JJF3_9DINO</name>
<protein>
    <recommendedName>
        <fullName evidence="3">AB hydrolase-1 domain-containing protein</fullName>
    </recommendedName>
</protein>
<dbReference type="PANTHER" id="PTHR11487:SF0">
    <property type="entry name" value="S-ACYL FATTY ACID SYNTHASE THIOESTERASE, MEDIUM CHAIN"/>
    <property type="match status" value="1"/>
</dbReference>
<organism evidence="1 2">
    <name type="scientific">Durusdinium trenchii</name>
    <dbReference type="NCBI Taxonomy" id="1381693"/>
    <lineage>
        <taxon>Eukaryota</taxon>
        <taxon>Sar</taxon>
        <taxon>Alveolata</taxon>
        <taxon>Dinophyceae</taxon>
        <taxon>Suessiales</taxon>
        <taxon>Symbiodiniaceae</taxon>
        <taxon>Durusdinium</taxon>
    </lineage>
</organism>
<dbReference type="InterPro" id="IPR012223">
    <property type="entry name" value="TEII"/>
</dbReference>
<dbReference type="EMBL" id="CAXAMM010007491">
    <property type="protein sequence ID" value="CAK9014436.1"/>
    <property type="molecule type" value="Genomic_DNA"/>
</dbReference>
<keyword evidence="2" id="KW-1185">Reference proteome</keyword>
<comment type="caution">
    <text evidence="1">The sequence shown here is derived from an EMBL/GenBank/DDBJ whole genome shotgun (WGS) entry which is preliminary data.</text>
</comment>
<sequence>MAHWEVVGGAGKGGILVRKGVELTSEALDERLSTGAVLEEVALRGDRLHFRRVSGSGPAEGWISTKLKDKVLVVRKDSRPVLVCFYSGGMSRAQGQAHLNVVLDAAKAAGLDTLVLDHATEEPYRSCKDWAEYLQALQQQVETPDLHSRPLILFAHSHGCLQAYGLARCLGCRVLKLYVAARRPPTMPLLDEVWGVSKTSDMKSIDEGKLLEGLVGAWRNRLLESASGMKTLPPAAKKILATVREQYASPCAPGGSLELDTVVGGAEAAIVAPIQAFACSQEREKGETATKMEGWRGLTSSKFELKVVEADHMDCLSAADGKMPELIALLMEDIKKILPPAAA</sequence>
<evidence type="ECO:0008006" key="3">
    <source>
        <dbReference type="Google" id="ProtNLM"/>
    </source>
</evidence>
<reference evidence="1 2" key="1">
    <citation type="submission" date="2024-02" db="EMBL/GenBank/DDBJ databases">
        <authorList>
            <person name="Chen Y."/>
            <person name="Shah S."/>
            <person name="Dougan E. K."/>
            <person name="Thang M."/>
            <person name="Chan C."/>
        </authorList>
    </citation>
    <scope>NUCLEOTIDE SEQUENCE [LARGE SCALE GENOMIC DNA]</scope>
</reference>
<accession>A0ABP0JJF3</accession>
<evidence type="ECO:0000313" key="1">
    <source>
        <dbReference type="EMBL" id="CAK9014436.1"/>
    </source>
</evidence>
<dbReference type="InterPro" id="IPR029058">
    <property type="entry name" value="AB_hydrolase_fold"/>
</dbReference>
<proteinExistence type="predicted"/>
<evidence type="ECO:0000313" key="2">
    <source>
        <dbReference type="Proteomes" id="UP001642464"/>
    </source>
</evidence>